<dbReference type="GO" id="GO:1904680">
    <property type="term" value="F:peptide transmembrane transporter activity"/>
    <property type="evidence" value="ECO:0007669"/>
    <property type="project" value="TreeGrafter"/>
</dbReference>
<evidence type="ECO:0000256" key="3">
    <source>
        <dbReference type="ARBA" id="ARBA00022448"/>
    </source>
</evidence>
<protein>
    <submittedName>
        <fullName evidence="7">Peptide ABC transporter substrate-binding protein</fullName>
    </submittedName>
</protein>
<organism evidence="7 8">
    <name type="scientific">Halobellus salinus</name>
    <dbReference type="NCBI Taxonomy" id="931585"/>
    <lineage>
        <taxon>Archaea</taxon>
        <taxon>Methanobacteriati</taxon>
        <taxon>Methanobacteriota</taxon>
        <taxon>Stenosarchaea group</taxon>
        <taxon>Halobacteria</taxon>
        <taxon>Halobacteriales</taxon>
        <taxon>Haloferacaceae</taxon>
        <taxon>Halobellus</taxon>
    </lineage>
</organism>
<reference evidence="7" key="1">
    <citation type="journal article" date="2014" name="Int. J. Syst. Evol. Microbiol.">
        <title>Complete genome sequence of Corynebacterium casei LMG S-19264T (=DSM 44701T), isolated from a smear-ripened cheese.</title>
        <authorList>
            <consortium name="US DOE Joint Genome Institute (JGI-PGF)"/>
            <person name="Walter F."/>
            <person name="Albersmeier A."/>
            <person name="Kalinowski J."/>
            <person name="Ruckert C."/>
        </authorList>
    </citation>
    <scope>NUCLEOTIDE SEQUENCE</scope>
    <source>
        <strain evidence="7">JCM 14359</strain>
    </source>
</reference>
<feature type="compositionally biased region" description="Gly residues" evidence="5">
    <location>
        <begin position="54"/>
        <end position="68"/>
    </location>
</feature>
<dbReference type="Proteomes" id="UP000653099">
    <property type="component" value="Unassembled WGS sequence"/>
</dbReference>
<feature type="domain" description="Solute-binding protein family 5" evidence="6">
    <location>
        <begin position="128"/>
        <end position="490"/>
    </location>
</feature>
<dbReference type="InterPro" id="IPR030678">
    <property type="entry name" value="Peptide/Ni-bd"/>
</dbReference>
<accession>A0A830EE31</accession>
<sequence length="576" mass="63438">MELTGDSFIYLDLNEHSMRDKTTAQPMNVSAVNRRTLLKGVGAGAAMGLAGCMSGGESQGTNDGGGDSGGEESTQTPAGELNRGGHLRLSAIASADTLNGWQLDSKHERLIIQSLNSYLTWMKPDLTVGPDLATDWEANEDATQWTFYLREDATWHHNGDRVVAEDIAATANAIYAEDSTAAGKGSLGPLESAEVVDDTTVRFNLSASDGLIPRRWARTVAPIYPADVIENRRDEMATTDFGSGPFELESFSAGDETVLTPYDDYYLTDEDGNQLPYLDKVTITQLPDTNTQVTSFRNEDVDILWNASRSQWDRIKSASGVNSKRIDASGFTVIQMRSDKPPFDDNRVRTAFKLAVNRSALLNGAASGLGTVAYDNPIGPAYPGHSDVPERTQDLDEAARLLEEAGYGESGDPIELDFYAPSSPSKVLDTTVIAAEHFNQLPNVTINVQQQSYDNWISNTWLNAQFYTSWYTQRPTTDTLLLQVWHSEGSWNEAHWSDEEFDQAADAARSAQTEEERNEHLATCQQILHERGPSVISFYIDALTAQQEYVNGFDPYPTQKWVRSQQVSLGDDAPTQ</sequence>
<dbReference type="InterPro" id="IPR000914">
    <property type="entry name" value="SBP_5_dom"/>
</dbReference>
<dbReference type="EMBL" id="BMOC01000030">
    <property type="protein sequence ID" value="GGJ16959.1"/>
    <property type="molecule type" value="Genomic_DNA"/>
</dbReference>
<evidence type="ECO:0000256" key="2">
    <source>
        <dbReference type="ARBA" id="ARBA00005695"/>
    </source>
</evidence>
<comment type="caution">
    <text evidence="7">The sequence shown here is derived from an EMBL/GenBank/DDBJ whole genome shotgun (WGS) entry which is preliminary data.</text>
</comment>
<comment type="subcellular location">
    <subcellularLocation>
        <location evidence="1">Cell envelope</location>
    </subcellularLocation>
</comment>
<evidence type="ECO:0000256" key="1">
    <source>
        <dbReference type="ARBA" id="ARBA00004196"/>
    </source>
</evidence>
<name>A0A830EE31_9EURY</name>
<dbReference type="PANTHER" id="PTHR30290">
    <property type="entry name" value="PERIPLASMIC BINDING COMPONENT OF ABC TRANSPORTER"/>
    <property type="match status" value="1"/>
</dbReference>
<dbReference type="AlphaFoldDB" id="A0A830EE31"/>
<dbReference type="GO" id="GO:0042597">
    <property type="term" value="C:periplasmic space"/>
    <property type="evidence" value="ECO:0007669"/>
    <property type="project" value="UniProtKB-ARBA"/>
</dbReference>
<dbReference type="Gene3D" id="3.40.190.10">
    <property type="entry name" value="Periplasmic binding protein-like II"/>
    <property type="match status" value="1"/>
</dbReference>
<dbReference type="CDD" id="cd08503">
    <property type="entry name" value="PBP2_NikA_DppA_OppA_like_17"/>
    <property type="match status" value="1"/>
</dbReference>
<dbReference type="PANTHER" id="PTHR30290:SF10">
    <property type="entry name" value="PERIPLASMIC OLIGOPEPTIDE-BINDING PROTEIN-RELATED"/>
    <property type="match status" value="1"/>
</dbReference>
<dbReference type="GO" id="GO:0043190">
    <property type="term" value="C:ATP-binding cassette (ABC) transporter complex"/>
    <property type="evidence" value="ECO:0007669"/>
    <property type="project" value="InterPro"/>
</dbReference>
<comment type="similarity">
    <text evidence="2">Belongs to the bacterial solute-binding protein 5 family.</text>
</comment>
<dbReference type="InterPro" id="IPR039424">
    <property type="entry name" value="SBP_5"/>
</dbReference>
<evidence type="ECO:0000256" key="5">
    <source>
        <dbReference type="SAM" id="MobiDB-lite"/>
    </source>
</evidence>
<evidence type="ECO:0000256" key="4">
    <source>
        <dbReference type="ARBA" id="ARBA00022729"/>
    </source>
</evidence>
<reference evidence="7" key="2">
    <citation type="submission" date="2020-09" db="EMBL/GenBank/DDBJ databases">
        <authorList>
            <person name="Sun Q."/>
            <person name="Ohkuma M."/>
        </authorList>
    </citation>
    <scope>NUCLEOTIDE SEQUENCE</scope>
    <source>
        <strain evidence="7">JCM 14359</strain>
    </source>
</reference>
<gene>
    <name evidence="7" type="ORF">GCM10008995_28570</name>
</gene>
<keyword evidence="3" id="KW-0813">Transport</keyword>
<keyword evidence="4" id="KW-0732">Signal</keyword>
<evidence type="ECO:0000313" key="7">
    <source>
        <dbReference type="EMBL" id="GGJ16959.1"/>
    </source>
</evidence>
<dbReference type="PIRSF" id="PIRSF002741">
    <property type="entry name" value="MppA"/>
    <property type="match status" value="1"/>
</dbReference>
<proteinExistence type="inferred from homology"/>
<dbReference type="Gene3D" id="3.90.76.10">
    <property type="entry name" value="Dipeptide-binding Protein, Domain 1"/>
    <property type="match status" value="1"/>
</dbReference>
<dbReference type="Gene3D" id="3.10.105.10">
    <property type="entry name" value="Dipeptide-binding Protein, Domain 3"/>
    <property type="match status" value="1"/>
</dbReference>
<feature type="region of interest" description="Disordered" evidence="5">
    <location>
        <begin position="54"/>
        <end position="83"/>
    </location>
</feature>
<dbReference type="Pfam" id="PF00496">
    <property type="entry name" value="SBP_bac_5"/>
    <property type="match status" value="1"/>
</dbReference>
<keyword evidence="8" id="KW-1185">Reference proteome</keyword>
<dbReference type="SUPFAM" id="SSF53850">
    <property type="entry name" value="Periplasmic binding protein-like II"/>
    <property type="match status" value="1"/>
</dbReference>
<evidence type="ECO:0000259" key="6">
    <source>
        <dbReference type="Pfam" id="PF00496"/>
    </source>
</evidence>
<evidence type="ECO:0000313" key="8">
    <source>
        <dbReference type="Proteomes" id="UP000653099"/>
    </source>
</evidence>
<dbReference type="GO" id="GO:0015833">
    <property type="term" value="P:peptide transport"/>
    <property type="evidence" value="ECO:0007669"/>
    <property type="project" value="TreeGrafter"/>
</dbReference>